<dbReference type="Proteomes" id="UP000480425">
    <property type="component" value="Unassembled WGS sequence"/>
</dbReference>
<name>A0A6G1U3P8_9BACT</name>
<evidence type="ECO:0000259" key="2">
    <source>
        <dbReference type="Pfam" id="PF02709"/>
    </source>
</evidence>
<dbReference type="InterPro" id="IPR029044">
    <property type="entry name" value="Nucleotide-diphossugar_trans"/>
</dbReference>
<dbReference type="SUPFAM" id="SSF53448">
    <property type="entry name" value="Nucleotide-diphospho-sugar transferases"/>
    <property type="match status" value="1"/>
</dbReference>
<evidence type="ECO:0000313" key="3">
    <source>
        <dbReference type="EMBL" id="MQN82046.1"/>
    </source>
</evidence>
<dbReference type="GO" id="GO:0016740">
    <property type="term" value="F:transferase activity"/>
    <property type="evidence" value="ECO:0007669"/>
    <property type="project" value="UniProtKB-KW"/>
</dbReference>
<accession>A0A6G1U3P8</accession>
<sequence length="274" mass="31669">MVIMELNCFWIMSMDNNEKIDMADVTVLIPVRIDSIIRLENLIAVIDYLLSNFNISIVVTEASKHNNHVLEKVLPSSINYHFVQDMDPVFYRTKYINKMASDVCTPYLGVWDSDVIFPPRQVVDAAEALRSKNFDVVFPYDGTFLDTGTIIRQMYVESGDMLVLSELRDLMSLPYGNEMRGGAFMVNTERYKAAGMENLNFYGWGPEDWERIERWKALGYRLKNITGNLYHLSHPRDINGRHNSDAQRRVSVFQKDITCFSSATEIKQRLNLDI</sequence>
<dbReference type="AlphaFoldDB" id="A0A6G1U3P8"/>
<gene>
    <name evidence="3" type="ORF">F7D73_14080</name>
</gene>
<proteinExistence type="predicted"/>
<dbReference type="InterPro" id="IPR027791">
    <property type="entry name" value="Galactosyl_T_C"/>
</dbReference>
<protein>
    <recommendedName>
        <fullName evidence="2">Galactosyltransferase C-terminal domain-containing protein</fullName>
    </recommendedName>
</protein>
<evidence type="ECO:0000256" key="1">
    <source>
        <dbReference type="ARBA" id="ARBA00022679"/>
    </source>
</evidence>
<dbReference type="EMBL" id="VZCB01000098">
    <property type="protein sequence ID" value="MQN82046.1"/>
    <property type="molecule type" value="Genomic_DNA"/>
</dbReference>
<evidence type="ECO:0000313" key="4">
    <source>
        <dbReference type="Proteomes" id="UP000480425"/>
    </source>
</evidence>
<comment type="caution">
    <text evidence="3">The sequence shown here is derived from an EMBL/GenBank/DDBJ whole genome shotgun (WGS) entry which is preliminary data.</text>
</comment>
<reference evidence="3 4" key="1">
    <citation type="submission" date="2019-09" db="EMBL/GenBank/DDBJ databases">
        <title>Distinct polysaccharide growth profiles of human intestinal Prevotella copri isolates.</title>
        <authorList>
            <person name="Fehlner-Peach H."/>
            <person name="Magnabosco C."/>
            <person name="Raghavan V."/>
            <person name="Scher J.U."/>
            <person name="Tett A."/>
            <person name="Cox L.M."/>
            <person name="Gottsegen C."/>
            <person name="Watters A."/>
            <person name="Wiltshire- Gordon J.D."/>
            <person name="Segata N."/>
            <person name="Bonneau R."/>
            <person name="Littman D.R."/>
        </authorList>
    </citation>
    <scope>NUCLEOTIDE SEQUENCE [LARGE SCALE GENOMIC DNA]</scope>
    <source>
        <strain evidence="4">iA622</strain>
    </source>
</reference>
<keyword evidence="1" id="KW-0808">Transferase</keyword>
<dbReference type="Gene3D" id="3.90.550.10">
    <property type="entry name" value="Spore Coat Polysaccharide Biosynthesis Protein SpsA, Chain A"/>
    <property type="match status" value="1"/>
</dbReference>
<dbReference type="Pfam" id="PF02709">
    <property type="entry name" value="Glyco_transf_7C"/>
    <property type="match status" value="1"/>
</dbReference>
<organism evidence="3 4">
    <name type="scientific">Segatella copri</name>
    <dbReference type="NCBI Taxonomy" id="165179"/>
    <lineage>
        <taxon>Bacteria</taxon>
        <taxon>Pseudomonadati</taxon>
        <taxon>Bacteroidota</taxon>
        <taxon>Bacteroidia</taxon>
        <taxon>Bacteroidales</taxon>
        <taxon>Prevotellaceae</taxon>
        <taxon>Segatella</taxon>
    </lineage>
</organism>
<feature type="domain" description="Galactosyltransferase C-terminal" evidence="2">
    <location>
        <begin position="177"/>
        <end position="234"/>
    </location>
</feature>
<dbReference type="OrthoDB" id="7295299at2"/>